<dbReference type="SUPFAM" id="SSF103473">
    <property type="entry name" value="MFS general substrate transporter"/>
    <property type="match status" value="1"/>
</dbReference>
<keyword evidence="8" id="KW-1185">Reference proteome</keyword>
<feature type="transmembrane region" description="Helical" evidence="5">
    <location>
        <begin position="383"/>
        <end position="402"/>
    </location>
</feature>
<feature type="transmembrane region" description="Helical" evidence="5">
    <location>
        <begin position="178"/>
        <end position="196"/>
    </location>
</feature>
<evidence type="ECO:0000313" key="8">
    <source>
        <dbReference type="Proteomes" id="UP001268542"/>
    </source>
</evidence>
<evidence type="ECO:0000256" key="2">
    <source>
        <dbReference type="ARBA" id="ARBA00022692"/>
    </source>
</evidence>
<evidence type="ECO:0000256" key="3">
    <source>
        <dbReference type="ARBA" id="ARBA00022989"/>
    </source>
</evidence>
<feature type="transmembrane region" description="Helical" evidence="5">
    <location>
        <begin position="321"/>
        <end position="344"/>
    </location>
</feature>
<proteinExistence type="predicted"/>
<dbReference type="RefSeq" id="WP_315731286.1">
    <property type="nucleotide sequence ID" value="NZ_JAVYII010000001.1"/>
</dbReference>
<keyword evidence="3 5" id="KW-1133">Transmembrane helix</keyword>
<dbReference type="EMBL" id="JAVYII010000001">
    <property type="protein sequence ID" value="MDT9592082.1"/>
    <property type="molecule type" value="Genomic_DNA"/>
</dbReference>
<feature type="transmembrane region" description="Helical" evidence="5">
    <location>
        <begin position="265"/>
        <end position="286"/>
    </location>
</feature>
<comment type="subcellular location">
    <subcellularLocation>
        <location evidence="1">Cell membrane</location>
        <topology evidence="1">Multi-pass membrane protein</topology>
    </subcellularLocation>
</comment>
<accession>A0ABU3PS79</accession>
<dbReference type="PANTHER" id="PTHR23514:SF13">
    <property type="entry name" value="INNER MEMBRANE PROTEIN YBJJ"/>
    <property type="match status" value="1"/>
</dbReference>
<keyword evidence="4 5" id="KW-0472">Membrane</keyword>
<feature type="transmembrane region" description="Helical" evidence="5">
    <location>
        <begin position="356"/>
        <end position="377"/>
    </location>
</feature>
<evidence type="ECO:0000256" key="4">
    <source>
        <dbReference type="ARBA" id="ARBA00023136"/>
    </source>
</evidence>
<dbReference type="InterPro" id="IPR020846">
    <property type="entry name" value="MFS_dom"/>
</dbReference>
<feature type="domain" description="Major facilitator superfamily (MFS) profile" evidence="6">
    <location>
        <begin position="18"/>
        <end position="405"/>
    </location>
</feature>
<feature type="transmembrane region" description="Helical" evidence="5">
    <location>
        <begin position="24"/>
        <end position="44"/>
    </location>
</feature>
<evidence type="ECO:0000259" key="6">
    <source>
        <dbReference type="PROSITE" id="PS50850"/>
    </source>
</evidence>
<dbReference type="PROSITE" id="PS50850">
    <property type="entry name" value="MFS"/>
    <property type="match status" value="1"/>
</dbReference>
<gene>
    <name evidence="7" type="ORF">RDV89_03335</name>
</gene>
<reference evidence="7 8" key="1">
    <citation type="submission" date="2023-08" db="EMBL/GenBank/DDBJ databases">
        <title>Nocardioides seae sp. nov., a bacterium isolated from a soil.</title>
        <authorList>
            <person name="Wang X."/>
        </authorList>
    </citation>
    <scope>NUCLEOTIDE SEQUENCE [LARGE SCALE GENOMIC DNA]</scope>
    <source>
        <strain evidence="7 8">YZH12</strain>
    </source>
</reference>
<dbReference type="InterPro" id="IPR011701">
    <property type="entry name" value="MFS"/>
</dbReference>
<feature type="transmembrane region" description="Helical" evidence="5">
    <location>
        <begin position="229"/>
        <end position="245"/>
    </location>
</feature>
<name>A0ABU3PS79_9ACTN</name>
<sequence length="416" mass="41249">MNDPRASVGASPSASAPTVRRARAGVSLMFFTNGVLFAALLPRYPEIKAALGLSNAGFGLAVVAFALGSITAAAVGAPIVRRYGARAVTAVGSAALAAVMTLAGGAPSLAVFVLALFVGGAVDAVVDTAQNVHGVAVERWKGSSIINSLHATWSLGAATGGVIGAVGANLGIPLGWQMGVNGAVWTLAAIGASVLARVPARVEEAAETAGEAAAGAALEAPATAPRRPFVLLLPLVALAICGTVVEDVASNWVVLFLHTETAAPAQVATLGVATVVASQFVGRVLGDPMTDRWGRERVAVSGGLLIALGAALVVAPTAYPVAMLGFGLAGFGSATLVPAAFAAADRVPGLPEGTGIALVGWLMRLGFLLTSPLIGVVSQASSLRVALVLPLVGGLVAAGISLRARRAQSSGRSSSA</sequence>
<dbReference type="PANTHER" id="PTHR23514">
    <property type="entry name" value="BYPASS OF STOP CODON PROTEIN 6"/>
    <property type="match status" value="1"/>
</dbReference>
<dbReference type="CDD" id="cd17393">
    <property type="entry name" value="MFS_MosC_like"/>
    <property type="match status" value="1"/>
</dbReference>
<dbReference type="Proteomes" id="UP001268542">
    <property type="component" value="Unassembled WGS sequence"/>
</dbReference>
<protein>
    <submittedName>
        <fullName evidence="7">MFS transporter</fullName>
    </submittedName>
</protein>
<feature type="transmembrane region" description="Helical" evidence="5">
    <location>
        <begin position="56"/>
        <end position="76"/>
    </location>
</feature>
<comment type="caution">
    <text evidence="7">The sequence shown here is derived from an EMBL/GenBank/DDBJ whole genome shotgun (WGS) entry which is preliminary data.</text>
</comment>
<evidence type="ECO:0000313" key="7">
    <source>
        <dbReference type="EMBL" id="MDT9592082.1"/>
    </source>
</evidence>
<evidence type="ECO:0000256" key="5">
    <source>
        <dbReference type="SAM" id="Phobius"/>
    </source>
</evidence>
<dbReference type="InterPro" id="IPR036259">
    <property type="entry name" value="MFS_trans_sf"/>
</dbReference>
<dbReference type="Gene3D" id="1.20.1250.20">
    <property type="entry name" value="MFS general substrate transporter like domains"/>
    <property type="match status" value="2"/>
</dbReference>
<dbReference type="Pfam" id="PF07690">
    <property type="entry name" value="MFS_1"/>
    <property type="match status" value="1"/>
</dbReference>
<feature type="transmembrane region" description="Helical" evidence="5">
    <location>
        <begin position="83"/>
        <end position="103"/>
    </location>
</feature>
<evidence type="ECO:0000256" key="1">
    <source>
        <dbReference type="ARBA" id="ARBA00004651"/>
    </source>
</evidence>
<feature type="transmembrane region" description="Helical" evidence="5">
    <location>
        <begin position="298"/>
        <end position="315"/>
    </location>
</feature>
<keyword evidence="2 5" id="KW-0812">Transmembrane</keyword>
<organism evidence="7 8">
    <name type="scientific">Nocardioides imazamoxiresistens</name>
    <dbReference type="NCBI Taxonomy" id="3231893"/>
    <lineage>
        <taxon>Bacteria</taxon>
        <taxon>Bacillati</taxon>
        <taxon>Actinomycetota</taxon>
        <taxon>Actinomycetes</taxon>
        <taxon>Propionibacteriales</taxon>
        <taxon>Nocardioidaceae</taxon>
        <taxon>Nocardioides</taxon>
    </lineage>
</organism>
<dbReference type="InterPro" id="IPR051788">
    <property type="entry name" value="MFS_Transporter"/>
</dbReference>